<organism evidence="1 2">
    <name type="scientific">Ditylenchus dipsaci</name>
    <dbReference type="NCBI Taxonomy" id="166011"/>
    <lineage>
        <taxon>Eukaryota</taxon>
        <taxon>Metazoa</taxon>
        <taxon>Ecdysozoa</taxon>
        <taxon>Nematoda</taxon>
        <taxon>Chromadorea</taxon>
        <taxon>Rhabditida</taxon>
        <taxon>Tylenchina</taxon>
        <taxon>Tylenchomorpha</taxon>
        <taxon>Sphaerularioidea</taxon>
        <taxon>Anguinidae</taxon>
        <taxon>Anguininae</taxon>
        <taxon>Ditylenchus</taxon>
    </lineage>
</organism>
<evidence type="ECO:0000313" key="2">
    <source>
        <dbReference type="WBParaSite" id="jg302"/>
    </source>
</evidence>
<dbReference type="WBParaSite" id="jg302">
    <property type="protein sequence ID" value="jg302"/>
    <property type="gene ID" value="jg302"/>
</dbReference>
<evidence type="ECO:0000313" key="1">
    <source>
        <dbReference type="Proteomes" id="UP000887574"/>
    </source>
</evidence>
<dbReference type="Proteomes" id="UP000887574">
    <property type="component" value="Unplaced"/>
</dbReference>
<proteinExistence type="predicted"/>
<protein>
    <submittedName>
        <fullName evidence="2">Uncharacterized protein</fullName>
    </submittedName>
</protein>
<reference evidence="2" key="1">
    <citation type="submission" date="2022-11" db="UniProtKB">
        <authorList>
            <consortium name="WormBaseParasite"/>
        </authorList>
    </citation>
    <scope>IDENTIFICATION</scope>
</reference>
<dbReference type="AlphaFoldDB" id="A0A915E7Z3"/>
<accession>A0A915E7Z3</accession>
<keyword evidence="1" id="KW-1185">Reference proteome</keyword>
<name>A0A915E7Z3_9BILA</name>
<sequence>MFELLNRVYWKNYIKVLKPVADMVLDLQGEKLPSTQGHWTCSNNLAGTKVSMEPFDETSFGVALANAAMEAFERKIGNLNDSNWVNSFSGRLNKKVIACSVPRSFRTWAAKKYRRACTWNQL</sequence>